<dbReference type="STRING" id="1229780.BN381_150104"/>
<evidence type="ECO:0000256" key="1">
    <source>
        <dbReference type="SAM" id="MobiDB-lite"/>
    </source>
</evidence>
<evidence type="ECO:0000313" key="2">
    <source>
        <dbReference type="EMBL" id="CCM62991.1"/>
    </source>
</evidence>
<accession>R4Z125</accession>
<gene>
    <name evidence="2" type="ORF">BN381_150104</name>
</gene>
<reference evidence="2 3" key="1">
    <citation type="journal article" date="2013" name="ISME J.">
        <title>Metabolic model for the filamentous 'Candidatus Microthrix parvicella' based on genomic and metagenomic analyses.</title>
        <authorList>
            <person name="Jon McIlroy S."/>
            <person name="Kristiansen R."/>
            <person name="Albertsen M."/>
            <person name="Michael Karst S."/>
            <person name="Rossetti S."/>
            <person name="Lund Nielsen J."/>
            <person name="Tandoi V."/>
            <person name="James Seviour R."/>
            <person name="Nielsen P.H."/>
        </authorList>
    </citation>
    <scope>NUCLEOTIDE SEQUENCE [LARGE SCALE GENOMIC DNA]</scope>
    <source>
        <strain evidence="2 3">RN1</strain>
    </source>
</reference>
<organism evidence="2 3">
    <name type="scientific">Candidatus Neomicrothrix parvicella RN1</name>
    <dbReference type="NCBI Taxonomy" id="1229780"/>
    <lineage>
        <taxon>Bacteria</taxon>
        <taxon>Bacillati</taxon>
        <taxon>Actinomycetota</taxon>
        <taxon>Acidimicrobiia</taxon>
        <taxon>Acidimicrobiales</taxon>
        <taxon>Microthrixaceae</taxon>
        <taxon>Candidatus Neomicrothrix</taxon>
    </lineage>
</organism>
<dbReference type="EMBL" id="CANL01000007">
    <property type="protein sequence ID" value="CCM62991.1"/>
    <property type="molecule type" value="Genomic_DNA"/>
</dbReference>
<evidence type="ECO:0000313" key="3">
    <source>
        <dbReference type="Proteomes" id="UP000018291"/>
    </source>
</evidence>
<dbReference type="HOGENOM" id="CLU_3133573_0_0_11"/>
<dbReference type="AlphaFoldDB" id="R4Z125"/>
<keyword evidence="3" id="KW-1185">Reference proteome</keyword>
<proteinExistence type="predicted"/>
<feature type="region of interest" description="Disordered" evidence="1">
    <location>
        <begin position="1"/>
        <end position="49"/>
    </location>
</feature>
<dbReference type="Proteomes" id="UP000018291">
    <property type="component" value="Unassembled WGS sequence"/>
</dbReference>
<sequence length="49" mass="5829">MPAETSKWEDVDERKQPLFPTCFERMNGTERHPNILTTPEHPHDRRSPL</sequence>
<feature type="compositionally biased region" description="Basic and acidic residues" evidence="1">
    <location>
        <begin position="40"/>
        <end position="49"/>
    </location>
</feature>
<comment type="caution">
    <text evidence="2">The sequence shown here is derived from an EMBL/GenBank/DDBJ whole genome shotgun (WGS) entry which is preliminary data.</text>
</comment>
<feature type="compositionally biased region" description="Basic and acidic residues" evidence="1">
    <location>
        <begin position="1"/>
        <end position="16"/>
    </location>
</feature>
<name>R4Z125_9ACTN</name>
<protein>
    <submittedName>
        <fullName evidence="2">Uncharacterized protein</fullName>
    </submittedName>
</protein>